<sequence>MASENNQSPALAWQVKRYSRREGASWVPVDDGTGSFTLLAKAGQLMLIQSGIVLESLPLSNHDQMHGIMKGDTLLVAARRQAAARKFKIRFSSIQISEDCVKYLQDFFPVKVMTKPEDNVPIPLGQMYQHLMQAKPVDCLPSPDPIPASFPLEETLHMCILDPSFPELVGRVASILSNFDIGKENN</sequence>
<dbReference type="PANTHER" id="PTHR34921:SF1">
    <property type="entry name" value="MEIOTIC RECOMBINATION PROTEIN REC114"/>
    <property type="match status" value="1"/>
</dbReference>
<evidence type="ECO:0000313" key="1">
    <source>
        <dbReference type="Proteomes" id="UP000504606"/>
    </source>
</evidence>
<name>A0A6J1SAK3_FRAOC</name>
<dbReference type="RefSeq" id="XP_026276286.1">
    <property type="nucleotide sequence ID" value="XM_026420501.2"/>
</dbReference>
<dbReference type="GeneID" id="113205053"/>
<dbReference type="Proteomes" id="UP000504606">
    <property type="component" value="Unplaced"/>
</dbReference>
<keyword evidence="1" id="KW-1185">Reference proteome</keyword>
<evidence type="ECO:0000313" key="3">
    <source>
        <dbReference type="RefSeq" id="XP_026276286.1"/>
    </source>
</evidence>
<dbReference type="KEGG" id="foc:113205053"/>
<dbReference type="InterPro" id="IPR029168">
    <property type="entry name" value="REC114L"/>
</dbReference>
<dbReference type="OrthoDB" id="6479200at2759"/>
<reference evidence="2 3" key="1">
    <citation type="submission" date="2025-04" db="UniProtKB">
        <authorList>
            <consortium name="RefSeq"/>
        </authorList>
    </citation>
    <scope>IDENTIFICATION</scope>
    <source>
        <tissue evidence="2 3">Whole organism</tissue>
    </source>
</reference>
<protein>
    <submittedName>
        <fullName evidence="2 3">Uncharacterized protein LOC113205053</fullName>
    </submittedName>
</protein>
<organism evidence="1 2">
    <name type="scientific">Frankliniella occidentalis</name>
    <name type="common">Western flower thrips</name>
    <name type="synonym">Euthrips occidentalis</name>
    <dbReference type="NCBI Taxonomy" id="133901"/>
    <lineage>
        <taxon>Eukaryota</taxon>
        <taxon>Metazoa</taxon>
        <taxon>Ecdysozoa</taxon>
        <taxon>Arthropoda</taxon>
        <taxon>Hexapoda</taxon>
        <taxon>Insecta</taxon>
        <taxon>Pterygota</taxon>
        <taxon>Neoptera</taxon>
        <taxon>Paraneoptera</taxon>
        <taxon>Thysanoptera</taxon>
        <taxon>Terebrantia</taxon>
        <taxon>Thripoidea</taxon>
        <taxon>Thripidae</taxon>
        <taxon>Frankliniella</taxon>
    </lineage>
</organism>
<gene>
    <name evidence="2 3" type="primary">LOC113205053</name>
</gene>
<dbReference type="RefSeq" id="XP_026276285.1">
    <property type="nucleotide sequence ID" value="XM_026420500.2"/>
</dbReference>
<accession>A0A6J1SAK3</accession>
<dbReference type="PANTHER" id="PTHR34921">
    <property type="entry name" value="MEIOTIC RECOMBINATION PROTEIN REC114"/>
    <property type="match status" value="1"/>
</dbReference>
<proteinExistence type="predicted"/>
<evidence type="ECO:0000313" key="2">
    <source>
        <dbReference type="RefSeq" id="XP_026276285.1"/>
    </source>
</evidence>
<dbReference type="AlphaFoldDB" id="A0A6J1SAK3"/>